<feature type="region of interest" description="Disordered" evidence="1">
    <location>
        <begin position="1"/>
        <end position="117"/>
    </location>
</feature>
<feature type="compositionally biased region" description="Low complexity" evidence="1">
    <location>
        <begin position="39"/>
        <end position="48"/>
    </location>
</feature>
<organism evidence="2 3">
    <name type="scientific">Blyttiomyces helicus</name>
    <dbReference type="NCBI Taxonomy" id="388810"/>
    <lineage>
        <taxon>Eukaryota</taxon>
        <taxon>Fungi</taxon>
        <taxon>Fungi incertae sedis</taxon>
        <taxon>Chytridiomycota</taxon>
        <taxon>Chytridiomycota incertae sedis</taxon>
        <taxon>Chytridiomycetes</taxon>
        <taxon>Chytridiomycetes incertae sedis</taxon>
        <taxon>Blyttiomyces</taxon>
    </lineage>
</organism>
<feature type="region of interest" description="Disordered" evidence="1">
    <location>
        <begin position="144"/>
        <end position="223"/>
    </location>
</feature>
<evidence type="ECO:0000313" key="2">
    <source>
        <dbReference type="EMBL" id="RKO86332.1"/>
    </source>
</evidence>
<dbReference type="EMBL" id="KZ998288">
    <property type="protein sequence ID" value="RKO86332.1"/>
    <property type="molecule type" value="Genomic_DNA"/>
</dbReference>
<feature type="compositionally biased region" description="Gly residues" evidence="1">
    <location>
        <begin position="513"/>
        <end position="523"/>
    </location>
</feature>
<feature type="compositionally biased region" description="Pro residues" evidence="1">
    <location>
        <begin position="445"/>
        <end position="462"/>
    </location>
</feature>
<feature type="compositionally biased region" description="Low complexity" evidence="1">
    <location>
        <begin position="207"/>
        <end position="218"/>
    </location>
</feature>
<sequence>MPSELPPVSPSEHSLPRSTPSHAPPPTPTTVERRRAARARLSSALSTSKPWRPPGAAQRDEKGREKGTEKPVSAGEAAVPPAAEPEVAPPVEKVDEAPTTATVLPDSKSRKTNQLGRLTMITAASGWDIKLRELVMKEAKLSPEPVPRKIHARRSMSALSLQISPTPRPISTLFSPVEEEPSSSPSSFVPPSPCASPESTDEPPETPLSSFPSSIPRPIRNPHARASEFGAIVQGYDERLREIVMEAAQPSIDGSARRMRRSQSCVAGMSSIYMRDEFRDSKESALNELSKCESATPPPADIPPTRHGNHATIRVPRRMTSIPVTLDTPPVQSPTSPGFLSPTRLRTRSMALPSRGYPRPWAVNMVAEGQEPDMGAAPVSTGLAPPSHRRTASYSPRRQVGTVLEVDEPHAVPASTLAPPLHRRTGSYSPRRHGMLPAAREHPVPRTPTPTPPSRSPTPPHSDPSDPRHARRVQFEGEGDPGPPGSPAPVVVRLKRFSEISYEVDKDSAVDVGGRGSCDGGDSAGRAGKAPGAM</sequence>
<dbReference type="Proteomes" id="UP000269721">
    <property type="component" value="Unassembled WGS sequence"/>
</dbReference>
<feature type="compositionally biased region" description="Basic residues" evidence="1">
    <location>
        <begin position="421"/>
        <end position="434"/>
    </location>
</feature>
<accession>A0A4P9W3E6</accession>
<name>A0A4P9W3E6_9FUNG</name>
<proteinExistence type="predicted"/>
<feature type="compositionally biased region" description="Basic and acidic residues" evidence="1">
    <location>
        <begin position="58"/>
        <end position="69"/>
    </location>
</feature>
<evidence type="ECO:0000256" key="1">
    <source>
        <dbReference type="SAM" id="MobiDB-lite"/>
    </source>
</evidence>
<protein>
    <submittedName>
        <fullName evidence="2">Uncharacterized protein</fullName>
    </submittedName>
</protein>
<keyword evidence="3" id="KW-1185">Reference proteome</keyword>
<reference evidence="3" key="1">
    <citation type="journal article" date="2018" name="Nat. Microbiol.">
        <title>Leveraging single-cell genomics to expand the fungal tree of life.</title>
        <authorList>
            <person name="Ahrendt S.R."/>
            <person name="Quandt C.A."/>
            <person name="Ciobanu D."/>
            <person name="Clum A."/>
            <person name="Salamov A."/>
            <person name="Andreopoulos B."/>
            <person name="Cheng J.F."/>
            <person name="Woyke T."/>
            <person name="Pelin A."/>
            <person name="Henrissat B."/>
            <person name="Reynolds N.K."/>
            <person name="Benny G.L."/>
            <person name="Smith M.E."/>
            <person name="James T.Y."/>
            <person name="Grigoriev I.V."/>
        </authorList>
    </citation>
    <scope>NUCLEOTIDE SEQUENCE [LARGE SCALE GENOMIC DNA]</scope>
</reference>
<gene>
    <name evidence="2" type="ORF">BDK51DRAFT_47060</name>
</gene>
<dbReference type="AlphaFoldDB" id="A0A4P9W3E6"/>
<feature type="compositionally biased region" description="Low complexity" evidence="1">
    <location>
        <begin position="71"/>
        <end position="91"/>
    </location>
</feature>
<evidence type="ECO:0000313" key="3">
    <source>
        <dbReference type="Proteomes" id="UP000269721"/>
    </source>
</evidence>
<feature type="region of interest" description="Disordered" evidence="1">
    <location>
        <begin position="372"/>
        <end position="534"/>
    </location>
</feature>
<dbReference type="OrthoDB" id="2163420at2759"/>